<dbReference type="Gene3D" id="3.50.50.60">
    <property type="entry name" value="FAD/NAD(P)-binding domain"/>
    <property type="match status" value="1"/>
</dbReference>
<evidence type="ECO:0000313" key="2">
    <source>
        <dbReference type="EMBL" id="EKC57421.1"/>
    </source>
</evidence>
<dbReference type="PANTHER" id="PTHR42842:SF3">
    <property type="entry name" value="FAD_NAD(P)-BINDING OXIDOREDUCTASE FAMILY PROTEIN"/>
    <property type="match status" value="1"/>
</dbReference>
<gene>
    <name evidence="2" type="ORF">LEA_14364</name>
</gene>
<dbReference type="InterPro" id="IPR028348">
    <property type="entry name" value="FAD-binding_protein"/>
</dbReference>
<protein>
    <submittedName>
        <fullName evidence="2">FAD-dependent dehydrogenase</fullName>
    </submittedName>
</protein>
<comment type="caution">
    <text evidence="2">The sequence shown here is derived from an EMBL/GenBank/DDBJ whole genome shotgun (WGS) entry which is preliminary data.</text>
</comment>
<name>K1TDY3_9ZZZZ</name>
<sequence>MIQEYQLRVLPEVAANEQRLKEYLVHEKGLNAREITATRILKRSIDARQRTIYINLNVRAYLNEMPKEDEYQHTLYNNVEGKPQVVVVGAGPGGLFAALRLIELGLRPVIVERGKDVRERKKDLAQISRQQLV</sequence>
<dbReference type="Pfam" id="PF01494">
    <property type="entry name" value="FAD_binding_3"/>
    <property type="match status" value="1"/>
</dbReference>
<accession>K1TDY3</accession>
<dbReference type="InterPro" id="IPR036188">
    <property type="entry name" value="FAD/NAD-bd_sf"/>
</dbReference>
<organism evidence="2">
    <name type="scientific">human gut metagenome</name>
    <dbReference type="NCBI Taxonomy" id="408170"/>
    <lineage>
        <taxon>unclassified sequences</taxon>
        <taxon>metagenomes</taxon>
        <taxon>organismal metagenomes</taxon>
    </lineage>
</organism>
<feature type="domain" description="FAD-binding" evidence="1">
    <location>
        <begin position="84"/>
        <end position="116"/>
    </location>
</feature>
<evidence type="ECO:0000259" key="1">
    <source>
        <dbReference type="Pfam" id="PF01494"/>
    </source>
</evidence>
<feature type="non-terminal residue" evidence="2">
    <location>
        <position position="133"/>
    </location>
</feature>
<reference evidence="2" key="1">
    <citation type="journal article" date="2013" name="Environ. Microbiol.">
        <title>Microbiota from the distal guts of lean and obese adolescents exhibit partial functional redundancy besides clear differences in community structure.</title>
        <authorList>
            <person name="Ferrer M."/>
            <person name="Ruiz A."/>
            <person name="Lanza F."/>
            <person name="Haange S.B."/>
            <person name="Oberbach A."/>
            <person name="Till H."/>
            <person name="Bargiela R."/>
            <person name="Campoy C."/>
            <person name="Segura M.T."/>
            <person name="Richter M."/>
            <person name="von Bergen M."/>
            <person name="Seifert J."/>
            <person name="Suarez A."/>
        </authorList>
    </citation>
    <scope>NUCLEOTIDE SEQUENCE</scope>
</reference>
<dbReference type="EMBL" id="AJWY01009764">
    <property type="protein sequence ID" value="EKC57421.1"/>
    <property type="molecule type" value="Genomic_DNA"/>
</dbReference>
<dbReference type="AlphaFoldDB" id="K1TDY3"/>
<dbReference type="SUPFAM" id="SSF51971">
    <property type="entry name" value="Nucleotide-binding domain"/>
    <property type="match status" value="1"/>
</dbReference>
<dbReference type="Gene3D" id="3.30.70.2700">
    <property type="match status" value="1"/>
</dbReference>
<proteinExistence type="predicted"/>
<dbReference type="PANTHER" id="PTHR42842">
    <property type="entry name" value="FAD/NAD(P)-BINDING OXIDOREDUCTASE"/>
    <property type="match status" value="1"/>
</dbReference>
<dbReference type="GO" id="GO:0071949">
    <property type="term" value="F:FAD binding"/>
    <property type="evidence" value="ECO:0007669"/>
    <property type="project" value="InterPro"/>
</dbReference>
<dbReference type="InterPro" id="IPR002938">
    <property type="entry name" value="FAD-bd"/>
</dbReference>